<evidence type="ECO:0000256" key="1">
    <source>
        <dbReference type="SAM" id="Phobius"/>
    </source>
</evidence>
<protein>
    <submittedName>
        <fullName evidence="2">Uncharacterized protein</fullName>
    </submittedName>
</protein>
<dbReference type="Proteomes" id="UP000005237">
    <property type="component" value="Unassembled WGS sequence"/>
</dbReference>
<evidence type="ECO:0000313" key="2">
    <source>
        <dbReference type="EnsemblMetazoa" id="CJA38374.1"/>
    </source>
</evidence>
<proteinExistence type="predicted"/>
<dbReference type="AlphaFoldDB" id="A0A8R1EN29"/>
<organism evidence="2 3">
    <name type="scientific">Caenorhabditis japonica</name>
    <dbReference type="NCBI Taxonomy" id="281687"/>
    <lineage>
        <taxon>Eukaryota</taxon>
        <taxon>Metazoa</taxon>
        <taxon>Ecdysozoa</taxon>
        <taxon>Nematoda</taxon>
        <taxon>Chromadorea</taxon>
        <taxon>Rhabditida</taxon>
        <taxon>Rhabditina</taxon>
        <taxon>Rhabditomorpha</taxon>
        <taxon>Rhabditoidea</taxon>
        <taxon>Rhabditidae</taxon>
        <taxon>Peloderinae</taxon>
        <taxon>Caenorhabditis</taxon>
    </lineage>
</organism>
<evidence type="ECO:0000313" key="3">
    <source>
        <dbReference type="Proteomes" id="UP000005237"/>
    </source>
</evidence>
<dbReference type="EnsemblMetazoa" id="CJA38374.1">
    <property type="protein sequence ID" value="CJA38374.1"/>
    <property type="gene ID" value="WBGene00214221"/>
</dbReference>
<name>A0A8R1EN29_CAEJA</name>
<reference evidence="3" key="1">
    <citation type="submission" date="2010-08" db="EMBL/GenBank/DDBJ databases">
        <authorList>
            <consortium name="Caenorhabditis japonica Sequencing Consortium"/>
            <person name="Wilson R.K."/>
        </authorList>
    </citation>
    <scope>NUCLEOTIDE SEQUENCE [LARGE SCALE GENOMIC DNA]</scope>
    <source>
        <strain evidence="3">DF5081</strain>
    </source>
</reference>
<keyword evidence="3" id="KW-1185">Reference proteome</keyword>
<accession>A0A8R1EN29</accession>
<sequence length="74" mass="8516">MSDKHNTLCDFASRNVMVSLSLPSLSLYLYLCKAMRCGAVRCEPKTRSVTLAHRHQHRVWTNDSKMHTRTIHSS</sequence>
<keyword evidence="1" id="KW-0472">Membrane</keyword>
<keyword evidence="1" id="KW-0812">Transmembrane</keyword>
<keyword evidence="1" id="KW-1133">Transmembrane helix</keyword>
<reference evidence="2" key="2">
    <citation type="submission" date="2022-06" db="UniProtKB">
        <authorList>
            <consortium name="EnsemblMetazoa"/>
        </authorList>
    </citation>
    <scope>IDENTIFICATION</scope>
    <source>
        <strain evidence="2">DF5081</strain>
    </source>
</reference>
<feature type="transmembrane region" description="Helical" evidence="1">
    <location>
        <begin position="12"/>
        <end position="31"/>
    </location>
</feature>